<feature type="region of interest" description="Disordered" evidence="1">
    <location>
        <begin position="212"/>
        <end position="231"/>
    </location>
</feature>
<evidence type="ECO:0000313" key="3">
    <source>
        <dbReference type="EMBL" id="MFC6005812.1"/>
    </source>
</evidence>
<comment type="caution">
    <text evidence="3">The sequence shown here is derived from an EMBL/GenBank/DDBJ whole genome shotgun (WGS) entry which is preliminary data.</text>
</comment>
<dbReference type="Pfam" id="PF07238">
    <property type="entry name" value="PilZ"/>
    <property type="match status" value="1"/>
</dbReference>
<evidence type="ECO:0000259" key="2">
    <source>
        <dbReference type="Pfam" id="PF07238"/>
    </source>
</evidence>
<protein>
    <submittedName>
        <fullName evidence="3">PilZ domain-containing protein</fullName>
    </submittedName>
</protein>
<dbReference type="InterPro" id="IPR009875">
    <property type="entry name" value="PilZ_domain"/>
</dbReference>
<dbReference type="RefSeq" id="WP_345716686.1">
    <property type="nucleotide sequence ID" value="NZ_BAABFP010000005.1"/>
</dbReference>
<dbReference type="Gene3D" id="2.40.10.220">
    <property type="entry name" value="predicted glycosyltransferase like domains"/>
    <property type="match status" value="1"/>
</dbReference>
<dbReference type="EMBL" id="JBHSRD010000002">
    <property type="protein sequence ID" value="MFC6005812.1"/>
    <property type="molecule type" value="Genomic_DNA"/>
</dbReference>
<dbReference type="Proteomes" id="UP001596189">
    <property type="component" value="Unassembled WGS sequence"/>
</dbReference>
<proteinExistence type="predicted"/>
<feature type="domain" description="PilZ" evidence="2">
    <location>
        <begin position="93"/>
        <end position="201"/>
    </location>
</feature>
<evidence type="ECO:0000256" key="1">
    <source>
        <dbReference type="SAM" id="MobiDB-lite"/>
    </source>
</evidence>
<keyword evidence="4" id="KW-1185">Reference proteome</keyword>
<gene>
    <name evidence="3" type="ORF">ACFQDO_01610</name>
</gene>
<reference evidence="4" key="1">
    <citation type="journal article" date="2019" name="Int. J. Syst. Evol. Microbiol.">
        <title>The Global Catalogue of Microorganisms (GCM) 10K type strain sequencing project: providing services to taxonomists for standard genome sequencing and annotation.</title>
        <authorList>
            <consortium name="The Broad Institute Genomics Platform"/>
            <consortium name="The Broad Institute Genome Sequencing Center for Infectious Disease"/>
            <person name="Wu L."/>
            <person name="Ma J."/>
        </authorList>
    </citation>
    <scope>NUCLEOTIDE SEQUENCE [LARGE SCALE GENOMIC DNA]</scope>
    <source>
        <strain evidence="4">KACC 14249</strain>
    </source>
</reference>
<evidence type="ECO:0000313" key="4">
    <source>
        <dbReference type="Proteomes" id="UP001596189"/>
    </source>
</evidence>
<name>A0ABW1JA00_9ACTN</name>
<accession>A0ABW1JA00</accession>
<sequence length="231" mass="23725">MDVTIAAGSTLTLRAGGQRMTLKTLAEAHLDSDGGAGAGARVAVIGPSDALGLGPGEAQLSTPTGLLSLPARVVDDGSGMVLALGAPPAAPTQRRNEVRGELELTIHVTLPAPPENPDLASVVVRGRTRNISAGGMLATLDVGTAGTVTPGTVLSIDVELPEGAGRVPVRLTVIAVGNFGLRGSFVDLPHQHAERFAKLVFAQERAQLAMRSRRAEVKTSGARTPGRTRGW</sequence>
<organism evidence="3 4">
    <name type="scientific">Angustibacter luteus</name>
    <dbReference type="NCBI Taxonomy" id="658456"/>
    <lineage>
        <taxon>Bacteria</taxon>
        <taxon>Bacillati</taxon>
        <taxon>Actinomycetota</taxon>
        <taxon>Actinomycetes</taxon>
        <taxon>Kineosporiales</taxon>
        <taxon>Kineosporiaceae</taxon>
    </lineage>
</organism>